<gene>
    <name evidence="8" type="ORF">B4U80_03834</name>
</gene>
<keyword evidence="5" id="KW-0393">Immunoglobulin domain</keyword>
<evidence type="ECO:0000256" key="4">
    <source>
        <dbReference type="ARBA" id="ARBA00023180"/>
    </source>
</evidence>
<name>A0A443SIK9_9ACAR</name>
<evidence type="ECO:0000313" key="8">
    <source>
        <dbReference type="EMBL" id="RWS27322.1"/>
    </source>
</evidence>
<feature type="compositionally biased region" description="Basic and acidic residues" evidence="6">
    <location>
        <begin position="386"/>
        <end position="397"/>
    </location>
</feature>
<protein>
    <submittedName>
        <fullName evidence="8">Immunoglobulin I-set domain containing protein 7-like protein</fullName>
    </submittedName>
</protein>
<evidence type="ECO:0000256" key="2">
    <source>
        <dbReference type="ARBA" id="ARBA00023136"/>
    </source>
</evidence>
<reference evidence="8 9" key="1">
    <citation type="journal article" date="2018" name="Gigascience">
        <title>Genomes of trombidid mites reveal novel predicted allergens and laterally-transferred genes associated with secondary metabolism.</title>
        <authorList>
            <person name="Dong X."/>
            <person name="Chaisiri K."/>
            <person name="Xia D."/>
            <person name="Armstrong S.D."/>
            <person name="Fang Y."/>
            <person name="Donnelly M.J."/>
            <person name="Kadowaki T."/>
            <person name="McGarry J.W."/>
            <person name="Darby A.C."/>
            <person name="Makepeace B.L."/>
        </authorList>
    </citation>
    <scope>NUCLEOTIDE SEQUENCE [LARGE SCALE GENOMIC DNA]</scope>
    <source>
        <strain evidence="8">UoL-UT</strain>
    </source>
</reference>
<evidence type="ECO:0000256" key="6">
    <source>
        <dbReference type="SAM" id="MobiDB-lite"/>
    </source>
</evidence>
<dbReference type="STRING" id="299467.A0A443SIK9"/>
<dbReference type="GO" id="GO:0005911">
    <property type="term" value="C:cell-cell junction"/>
    <property type="evidence" value="ECO:0007669"/>
    <property type="project" value="TreeGrafter"/>
</dbReference>
<dbReference type="InterPro" id="IPR003598">
    <property type="entry name" value="Ig_sub2"/>
</dbReference>
<comment type="caution">
    <text evidence="8">The sequence shown here is derived from an EMBL/GenBank/DDBJ whole genome shotgun (WGS) entry which is preliminary data.</text>
</comment>
<evidence type="ECO:0000313" key="9">
    <source>
        <dbReference type="Proteomes" id="UP000288716"/>
    </source>
</evidence>
<comment type="subcellular location">
    <subcellularLocation>
        <location evidence="1">Membrane</location>
        <topology evidence="1">Single-pass type I membrane protein</topology>
    </subcellularLocation>
</comment>
<dbReference type="PROSITE" id="PS50835">
    <property type="entry name" value="IG_LIKE"/>
    <property type="match status" value="3"/>
</dbReference>
<dbReference type="SUPFAM" id="SSF48726">
    <property type="entry name" value="Immunoglobulin"/>
    <property type="match status" value="3"/>
</dbReference>
<keyword evidence="4" id="KW-0325">Glycoprotein</keyword>
<keyword evidence="3" id="KW-1015">Disulfide bond</keyword>
<dbReference type="PANTHER" id="PTHR11640">
    <property type="entry name" value="NEPHRIN"/>
    <property type="match status" value="1"/>
</dbReference>
<dbReference type="SMART" id="SM00408">
    <property type="entry name" value="IGc2"/>
    <property type="match status" value="2"/>
</dbReference>
<keyword evidence="2" id="KW-0472">Membrane</keyword>
<feature type="domain" description="Ig-like" evidence="7">
    <location>
        <begin position="26"/>
        <end position="91"/>
    </location>
</feature>
<dbReference type="GO" id="GO:0050839">
    <property type="term" value="F:cell adhesion molecule binding"/>
    <property type="evidence" value="ECO:0007669"/>
    <property type="project" value="TreeGrafter"/>
</dbReference>
<dbReference type="InterPro" id="IPR036179">
    <property type="entry name" value="Ig-like_dom_sf"/>
</dbReference>
<dbReference type="GO" id="GO:0098609">
    <property type="term" value="P:cell-cell adhesion"/>
    <property type="evidence" value="ECO:0007669"/>
    <property type="project" value="TreeGrafter"/>
</dbReference>
<organism evidence="8 9">
    <name type="scientific">Leptotrombidium deliense</name>
    <dbReference type="NCBI Taxonomy" id="299467"/>
    <lineage>
        <taxon>Eukaryota</taxon>
        <taxon>Metazoa</taxon>
        <taxon>Ecdysozoa</taxon>
        <taxon>Arthropoda</taxon>
        <taxon>Chelicerata</taxon>
        <taxon>Arachnida</taxon>
        <taxon>Acari</taxon>
        <taxon>Acariformes</taxon>
        <taxon>Trombidiformes</taxon>
        <taxon>Prostigmata</taxon>
        <taxon>Anystina</taxon>
        <taxon>Parasitengona</taxon>
        <taxon>Trombiculoidea</taxon>
        <taxon>Trombiculidae</taxon>
        <taxon>Leptotrombidium</taxon>
    </lineage>
</organism>
<dbReference type="InterPro" id="IPR007110">
    <property type="entry name" value="Ig-like_dom"/>
</dbReference>
<dbReference type="SMART" id="SM00409">
    <property type="entry name" value="IG"/>
    <property type="match status" value="4"/>
</dbReference>
<dbReference type="GO" id="GO:0005886">
    <property type="term" value="C:plasma membrane"/>
    <property type="evidence" value="ECO:0007669"/>
    <property type="project" value="TreeGrafter"/>
</dbReference>
<evidence type="ECO:0000259" key="7">
    <source>
        <dbReference type="PROSITE" id="PS50835"/>
    </source>
</evidence>
<feature type="domain" description="Ig-like" evidence="7">
    <location>
        <begin position="227"/>
        <end position="308"/>
    </location>
</feature>
<evidence type="ECO:0000256" key="3">
    <source>
        <dbReference type="ARBA" id="ARBA00023157"/>
    </source>
</evidence>
<dbReference type="Pfam" id="PF13927">
    <property type="entry name" value="Ig_3"/>
    <property type="match status" value="2"/>
</dbReference>
<dbReference type="InterPro" id="IPR003599">
    <property type="entry name" value="Ig_sub"/>
</dbReference>
<dbReference type="Proteomes" id="UP000288716">
    <property type="component" value="Unassembled WGS sequence"/>
</dbReference>
<proteinExistence type="predicted"/>
<dbReference type="OrthoDB" id="9442762at2759"/>
<dbReference type="AlphaFoldDB" id="A0A443SIK9"/>
<keyword evidence="9" id="KW-1185">Reference proteome</keyword>
<dbReference type="CDD" id="cd00096">
    <property type="entry name" value="Ig"/>
    <property type="match status" value="1"/>
</dbReference>
<evidence type="ECO:0000256" key="1">
    <source>
        <dbReference type="ARBA" id="ARBA00004479"/>
    </source>
</evidence>
<dbReference type="PANTHER" id="PTHR11640:SF155">
    <property type="entry name" value="IG-LIKE DOMAIN-CONTAINING PROTEIN"/>
    <property type="match status" value="1"/>
</dbReference>
<evidence type="ECO:0000256" key="5">
    <source>
        <dbReference type="ARBA" id="ARBA00023319"/>
    </source>
</evidence>
<feature type="region of interest" description="Disordered" evidence="6">
    <location>
        <begin position="386"/>
        <end position="407"/>
    </location>
</feature>
<dbReference type="InterPro" id="IPR051275">
    <property type="entry name" value="Cell_adhesion_signaling"/>
</dbReference>
<dbReference type="CDD" id="cd00098">
    <property type="entry name" value="IgC1"/>
    <property type="match status" value="1"/>
</dbReference>
<sequence>MDTSSVHIFVKAFAETSNLNPIIKMVNPGDPMHIPCSVMHPGGSVQWIRNGKPILLDFSPTQRRHWNISNEGQAALTINRVSKQDEGLWECWELDSDGNVKQKAHVMKLIVTNVPEEPYLKIDGKRTQANAKITVRENNAVSLECVVRGASPAVRVVNWFIAGENITQSSQLLMEYSPEEDNYETRSLLVVNATKQEHTKGVTCQAEHISWQHPAAVSASFDVLYEPSFTISREPGFGYPIIEGMSVYLKCEIDANPASDPYWIRDVEKNNSNHYPSLSSSQSFTGAVLNLSSIKVSDSGWFRCVTDHAFGHFESFGYYLNSHIFLYRRFSASFFVRIYFHRKPISVTIIAQLPKLQHVLKLPLSPPSSSNSRSNVDNKIFAHEVDSSRDDSEERHPQSLHSPSVSNTMDIMVNSGMYSNHHQMNAFHGNSDGKQRNCLDARGRPSIVSWNRTVMAIEGRSIALYVSFCCEQRVKKVYWIHRHLAIPPGRSIGPYITKELLLTNTDPPCFTSQFNIDKVKPEDKGDIMFIVSSSRGLEDAVIQLNVTTAGFSISQGSINDLCSVVNCVL</sequence>
<dbReference type="EMBL" id="NCKV01002102">
    <property type="protein sequence ID" value="RWS27322.1"/>
    <property type="molecule type" value="Genomic_DNA"/>
</dbReference>
<dbReference type="InterPro" id="IPR013783">
    <property type="entry name" value="Ig-like_fold"/>
</dbReference>
<dbReference type="Pfam" id="PF07654">
    <property type="entry name" value="C1-set"/>
    <property type="match status" value="1"/>
</dbReference>
<dbReference type="VEuPathDB" id="VectorBase:LDEU004718"/>
<feature type="domain" description="Ig-like" evidence="7">
    <location>
        <begin position="118"/>
        <end position="218"/>
    </location>
</feature>
<dbReference type="Gene3D" id="2.60.40.10">
    <property type="entry name" value="Immunoglobulins"/>
    <property type="match status" value="3"/>
</dbReference>
<accession>A0A443SIK9</accession>
<dbReference type="InterPro" id="IPR003597">
    <property type="entry name" value="Ig_C1-set"/>
</dbReference>